<reference evidence="11 12" key="1">
    <citation type="journal article" date="2014" name="Curr. Biol.">
        <title>The genome of the clonal raider ant Cerapachys biroi.</title>
        <authorList>
            <person name="Oxley P.R."/>
            <person name="Ji L."/>
            <person name="Fetter-Pruneda I."/>
            <person name="McKenzie S.K."/>
            <person name="Li C."/>
            <person name="Hu H."/>
            <person name="Zhang G."/>
            <person name="Kronauer D.J."/>
        </authorList>
    </citation>
    <scope>NUCLEOTIDE SEQUENCE [LARGE SCALE GENOMIC DNA]</scope>
</reference>
<dbReference type="InterPro" id="IPR008979">
    <property type="entry name" value="Galactose-bd-like_sf"/>
</dbReference>
<keyword evidence="5 6" id="KW-1015">Disulfide bond</keyword>
<dbReference type="SUPFAM" id="SSF57535">
    <property type="entry name" value="Complement control module/SCR domain"/>
    <property type="match status" value="4"/>
</dbReference>
<dbReference type="InterPro" id="IPR001304">
    <property type="entry name" value="C-type_lectin-like"/>
</dbReference>
<dbReference type="InterPro" id="IPR000436">
    <property type="entry name" value="Sushi_SCR_CCP_dom"/>
</dbReference>
<evidence type="ECO:0000313" key="12">
    <source>
        <dbReference type="Proteomes" id="UP000053097"/>
    </source>
</evidence>
<keyword evidence="8" id="KW-0472">Membrane</keyword>
<keyword evidence="3" id="KW-0677">Repeat</keyword>
<dbReference type="FunFam" id="2.10.70.10:FF:000112">
    <property type="entry name" value="Uncharacterized protein, isoform C"/>
    <property type="match status" value="1"/>
</dbReference>
<dbReference type="PANTHER" id="PTHR45656">
    <property type="entry name" value="PROTEIN CBR-CLEC-78"/>
    <property type="match status" value="1"/>
</dbReference>
<dbReference type="InterPro" id="IPR006585">
    <property type="entry name" value="FTP1"/>
</dbReference>
<dbReference type="InterPro" id="IPR016187">
    <property type="entry name" value="CTDL_fold"/>
</dbReference>
<dbReference type="SMART" id="SM00034">
    <property type="entry name" value="CLECT"/>
    <property type="match status" value="1"/>
</dbReference>
<dbReference type="SMART" id="SM00032">
    <property type="entry name" value="CCP"/>
    <property type="match status" value="4"/>
</dbReference>
<feature type="region of interest" description="Disordered" evidence="7">
    <location>
        <begin position="1038"/>
        <end position="1074"/>
    </location>
</feature>
<dbReference type="FunFam" id="2.60.120.260:FF:000101">
    <property type="entry name" value="uncharacterized protein LOC108094628 isoform X2"/>
    <property type="match status" value="1"/>
</dbReference>
<name>A0A026WK86_OOCBI</name>
<dbReference type="SUPFAM" id="SSF49785">
    <property type="entry name" value="Galactose-binding domain-like"/>
    <property type="match status" value="1"/>
</dbReference>
<dbReference type="Pfam" id="PF22633">
    <property type="entry name" value="F5_F8_type_C_2"/>
    <property type="match status" value="1"/>
</dbReference>
<feature type="compositionally biased region" description="Basic and acidic residues" evidence="7">
    <location>
        <begin position="1002"/>
        <end position="1026"/>
    </location>
</feature>
<dbReference type="PROSITE" id="PS50041">
    <property type="entry name" value="C_TYPE_LECTIN_2"/>
    <property type="match status" value="1"/>
</dbReference>
<comment type="caution">
    <text evidence="6">Lacks conserved residue(s) required for the propagation of feature annotation.</text>
</comment>
<keyword evidence="4" id="KW-0106">Calcium</keyword>
<keyword evidence="8" id="KW-1133">Transmembrane helix</keyword>
<evidence type="ECO:0000256" key="8">
    <source>
        <dbReference type="SAM" id="Phobius"/>
    </source>
</evidence>
<dbReference type="PANTHER" id="PTHR45656:SF4">
    <property type="entry name" value="PROTEIN CBR-CLEC-78"/>
    <property type="match status" value="1"/>
</dbReference>
<evidence type="ECO:0000259" key="10">
    <source>
        <dbReference type="PROSITE" id="PS50923"/>
    </source>
</evidence>
<dbReference type="AlphaFoldDB" id="A0A026WK86"/>
<keyword evidence="2" id="KW-0732">Signal</keyword>
<dbReference type="CDD" id="cd00033">
    <property type="entry name" value="CCP"/>
    <property type="match status" value="4"/>
</dbReference>
<feature type="disulfide bond" evidence="6">
    <location>
        <begin position="583"/>
        <end position="610"/>
    </location>
</feature>
<feature type="transmembrane region" description="Helical" evidence="8">
    <location>
        <begin position="748"/>
        <end position="774"/>
    </location>
</feature>
<dbReference type="EMBL" id="KK107199">
    <property type="protein sequence ID" value="EZA55514.1"/>
    <property type="molecule type" value="Genomic_DNA"/>
</dbReference>
<dbReference type="InterPro" id="IPR016186">
    <property type="entry name" value="C-type_lectin-like/link_sf"/>
</dbReference>
<feature type="domain" description="Sushi" evidence="10">
    <location>
        <begin position="479"/>
        <end position="538"/>
    </location>
</feature>
<evidence type="ECO:0000313" key="11">
    <source>
        <dbReference type="EMBL" id="EZA55514.1"/>
    </source>
</evidence>
<dbReference type="InterPro" id="IPR018378">
    <property type="entry name" value="C-type_lectin_CS"/>
</dbReference>
<feature type="compositionally biased region" description="Basic residues" evidence="7">
    <location>
        <begin position="1047"/>
        <end position="1059"/>
    </location>
</feature>
<dbReference type="CDD" id="cd00037">
    <property type="entry name" value="CLECT"/>
    <property type="match status" value="1"/>
</dbReference>
<feature type="region of interest" description="Disordered" evidence="7">
    <location>
        <begin position="822"/>
        <end position="843"/>
    </location>
</feature>
<evidence type="ECO:0000256" key="7">
    <source>
        <dbReference type="SAM" id="MobiDB-lite"/>
    </source>
</evidence>
<dbReference type="InterPro" id="IPR051277">
    <property type="entry name" value="SEZ6_CSMD_C4BPB_Regulators"/>
</dbReference>
<dbReference type="OMA" id="LWSDTPC"/>
<dbReference type="Gene3D" id="2.60.120.260">
    <property type="entry name" value="Galactose-binding domain-like"/>
    <property type="match status" value="1"/>
</dbReference>
<feature type="region of interest" description="Disordered" evidence="7">
    <location>
        <begin position="675"/>
        <end position="712"/>
    </location>
</feature>
<dbReference type="Pfam" id="PF00059">
    <property type="entry name" value="Lectin_C"/>
    <property type="match status" value="1"/>
</dbReference>
<evidence type="ECO:0000256" key="1">
    <source>
        <dbReference type="ARBA" id="ARBA00022723"/>
    </source>
</evidence>
<accession>A0A026WK86</accession>
<evidence type="ECO:0000256" key="3">
    <source>
        <dbReference type="ARBA" id="ARBA00022737"/>
    </source>
</evidence>
<keyword evidence="1" id="KW-0479">Metal-binding</keyword>
<evidence type="ECO:0000256" key="6">
    <source>
        <dbReference type="PROSITE-ProRule" id="PRU00302"/>
    </source>
</evidence>
<evidence type="ECO:0000256" key="2">
    <source>
        <dbReference type="ARBA" id="ARBA00022729"/>
    </source>
</evidence>
<dbReference type="Pfam" id="PF00084">
    <property type="entry name" value="Sushi"/>
    <property type="match status" value="4"/>
</dbReference>
<feature type="domain" description="C-type lectin" evidence="9">
    <location>
        <begin position="289"/>
        <end position="409"/>
    </location>
</feature>
<feature type="domain" description="Sushi" evidence="10">
    <location>
        <begin position="1"/>
        <end position="77"/>
    </location>
</feature>
<feature type="region of interest" description="Disordered" evidence="7">
    <location>
        <begin position="990"/>
        <end position="1026"/>
    </location>
</feature>
<dbReference type="GO" id="GO:0046872">
    <property type="term" value="F:metal ion binding"/>
    <property type="evidence" value="ECO:0007669"/>
    <property type="project" value="UniProtKB-KW"/>
</dbReference>
<sequence>AGCGYPGAPAHSSVRFTGTDVDDVIDEEDALLKDTTLPEGTVATYSCERGFELLGPTRRECQANGMWMPEGVPFCVQACFTKRKYTISLTIGCLPSISKWKIKKNIFLIFLEQDLAHSCVLNVAGGKAPMQSSSAEGGIPQRAVDGSSGQIYTPQTCTLTRPERRPWWYVNLLEPYMVQLVRLDFGKPCCSDGLPGTIVVRVGNNRPDLGTNPICNRFTGPLEEGQPLFLPCNPPMPGAFVSVHLEAAAPTDIPVQLSLCETFVYTDQALPIERCPQFRDQPPGSTATYNGKCYIFYNRQPLIFREALAFCRARGGTLVDESNPALQGFISWELWRRHRSDTSSQYWMGAVRDQKDRTLWRWTGSGEEVSVSFWSLPQGTEEDCARYDGSRGWLWSDTPCTARLNFICQHQPRACGRPEQPPNSTMIATTASARNPSTYEVGATVEYSCSAGSLLIGPASRTCLDTGFYNEFPPVCKSIECGYPASIKHGEYALINNTVSYLSQVLYSCEEGYEMTGRARLTCDIDERWNGPPPRCEPILCDPPTAVAHSYIQIDEIDEGQSSPVRNNFNRSLLVGSIVTYTCEKGYRLVGFRQILCLATGLYDHAAPTCTEESRTTVTIPTRATIRPSTPKVRPYLTPRIRTTTTNAATVTSSSTTSLPPRKVPNAAELPATVRETVSKRPSIGLGKNAPPSSVLNDADHPQDNEISGSGVDHAQAGVGAAVLEPSGPFRVDNAEQPASAHQAKLNLGAVIALGVFGGFVFLAAVITTVVILIRSELLRDGAAIAQYLHNKMLFTKIWQFVRTKSLLSGVWTQLRNMSASKVTSKSTHQRENSVRESHRFSSLPPRRRLTLSPFVAVSGSGSVRGRRRRGLGGVGALRGGGSGGLGRGDTGMPSRWYTLLALPFPDQHLGRRDLTARRGSDHPYSFSLSAAHRAGYFSNPSLNRGRSSKHYRHRASPDCNTVASFDSSSSESRGGLNRYYRQAWENLHETTGHKTSHPPLRRKETLDEPGYRENFRGNNTERDGSELVVSDVAAYPSSKHASISDKKRHHHHHHHHHGSATPDWRQSQSHHRY</sequence>
<dbReference type="PROSITE" id="PS50923">
    <property type="entry name" value="SUSHI"/>
    <property type="match status" value="4"/>
</dbReference>
<dbReference type="SUPFAM" id="SSF56436">
    <property type="entry name" value="C-type lectin-like"/>
    <property type="match status" value="1"/>
</dbReference>
<feature type="compositionally biased region" description="Basic and acidic residues" evidence="7">
    <location>
        <begin position="829"/>
        <end position="840"/>
    </location>
</feature>
<feature type="disulfide bond" evidence="6">
    <location>
        <begin position="449"/>
        <end position="476"/>
    </location>
</feature>
<keyword evidence="6" id="KW-0768">Sushi</keyword>
<evidence type="ECO:0000256" key="4">
    <source>
        <dbReference type="ARBA" id="ARBA00022837"/>
    </source>
</evidence>
<dbReference type="Proteomes" id="UP000053097">
    <property type="component" value="Unassembled WGS sequence"/>
</dbReference>
<keyword evidence="12" id="KW-1185">Reference proteome</keyword>
<gene>
    <name evidence="11" type="ORF">X777_03768</name>
</gene>
<protein>
    <submittedName>
        <fullName evidence="11">Sushi, von Willebrand factor type A, EGF and pentraxin domain-containing protein</fullName>
    </submittedName>
</protein>
<evidence type="ECO:0000256" key="5">
    <source>
        <dbReference type="ARBA" id="ARBA00023157"/>
    </source>
</evidence>
<dbReference type="PROSITE" id="PS00615">
    <property type="entry name" value="C_TYPE_LECTIN_1"/>
    <property type="match status" value="1"/>
</dbReference>
<evidence type="ECO:0000259" key="9">
    <source>
        <dbReference type="PROSITE" id="PS50041"/>
    </source>
</evidence>
<proteinExistence type="predicted"/>
<keyword evidence="8" id="KW-0812">Transmembrane</keyword>
<feature type="domain" description="Sushi" evidence="10">
    <location>
        <begin position="413"/>
        <end position="478"/>
    </location>
</feature>
<feature type="non-terminal residue" evidence="11">
    <location>
        <position position="1"/>
    </location>
</feature>
<dbReference type="SMART" id="SM00607">
    <property type="entry name" value="FTP"/>
    <property type="match status" value="1"/>
</dbReference>
<feature type="region of interest" description="Disordered" evidence="7">
    <location>
        <begin position="940"/>
        <end position="975"/>
    </location>
</feature>
<feature type="disulfide bond" evidence="6">
    <location>
        <begin position="509"/>
        <end position="536"/>
    </location>
</feature>
<dbReference type="FunFam" id="3.10.100.10:FF:000089">
    <property type="entry name" value="Uncharacterized protein, isoform C"/>
    <property type="match status" value="1"/>
</dbReference>
<dbReference type="Gene3D" id="3.10.100.10">
    <property type="entry name" value="Mannose-Binding Protein A, subunit A"/>
    <property type="match status" value="1"/>
</dbReference>
<dbReference type="STRING" id="2015173.A0A026WK86"/>
<dbReference type="OrthoDB" id="547680at2759"/>
<dbReference type="Gene3D" id="2.10.70.10">
    <property type="entry name" value="Complement Module, domain 1"/>
    <property type="match status" value="4"/>
</dbReference>
<organism evidence="11 12">
    <name type="scientific">Ooceraea biroi</name>
    <name type="common">Clonal raider ant</name>
    <name type="synonym">Cerapachys biroi</name>
    <dbReference type="NCBI Taxonomy" id="2015173"/>
    <lineage>
        <taxon>Eukaryota</taxon>
        <taxon>Metazoa</taxon>
        <taxon>Ecdysozoa</taxon>
        <taxon>Arthropoda</taxon>
        <taxon>Hexapoda</taxon>
        <taxon>Insecta</taxon>
        <taxon>Pterygota</taxon>
        <taxon>Neoptera</taxon>
        <taxon>Endopterygota</taxon>
        <taxon>Hymenoptera</taxon>
        <taxon>Apocrita</taxon>
        <taxon>Aculeata</taxon>
        <taxon>Formicoidea</taxon>
        <taxon>Formicidae</taxon>
        <taxon>Dorylinae</taxon>
        <taxon>Ooceraea</taxon>
    </lineage>
</organism>
<feature type="domain" description="Sushi" evidence="10">
    <location>
        <begin position="539"/>
        <end position="612"/>
    </location>
</feature>
<dbReference type="InterPro" id="IPR035976">
    <property type="entry name" value="Sushi/SCR/CCP_sf"/>
</dbReference>